<accession>A0ABQ4UZV3</accession>
<feature type="domain" description="DUF3616" evidence="2">
    <location>
        <begin position="125"/>
        <end position="351"/>
    </location>
</feature>
<protein>
    <recommendedName>
        <fullName evidence="2">DUF3616 domain-containing protein</fullName>
    </recommendedName>
</protein>
<name>A0ABQ4UZV3_9HYPH</name>
<organism evidence="3 4">
    <name type="scientific">Methylorubrum suomiense</name>
    <dbReference type="NCBI Taxonomy" id="144191"/>
    <lineage>
        <taxon>Bacteria</taxon>
        <taxon>Pseudomonadati</taxon>
        <taxon>Pseudomonadota</taxon>
        <taxon>Alphaproteobacteria</taxon>
        <taxon>Hyphomicrobiales</taxon>
        <taxon>Methylobacteriaceae</taxon>
        <taxon>Methylorubrum</taxon>
    </lineage>
</organism>
<keyword evidence="1" id="KW-0732">Signal</keyword>
<dbReference type="InterPro" id="IPR022060">
    <property type="entry name" value="DUF3616"/>
</dbReference>
<feature type="chain" id="PRO_5045198009" description="DUF3616 domain-containing protein" evidence="1">
    <location>
        <begin position="23"/>
        <end position="364"/>
    </location>
</feature>
<dbReference type="EMBL" id="BPRE01000009">
    <property type="protein sequence ID" value="GJE76622.1"/>
    <property type="molecule type" value="Genomic_DNA"/>
</dbReference>
<dbReference type="RefSeq" id="WP_137827246.1">
    <property type="nucleotide sequence ID" value="NZ_BPRE01000009.1"/>
</dbReference>
<evidence type="ECO:0000259" key="2">
    <source>
        <dbReference type="Pfam" id="PF12275"/>
    </source>
</evidence>
<feature type="signal peptide" evidence="1">
    <location>
        <begin position="1"/>
        <end position="22"/>
    </location>
</feature>
<keyword evidence="4" id="KW-1185">Reference proteome</keyword>
<dbReference type="Pfam" id="PF12275">
    <property type="entry name" value="DUF3616"/>
    <property type="match status" value="1"/>
</dbReference>
<sequence length="364" mass="38819">MHSLPCLATLLSALLAVTPTMASEPILQPDPERYELVDDLWAPGRDEAGRKNVAEDISGIACIDLGGGQRRCLLVNDEGGKAQFVAIEGNRIAPKKRVDLIGEGPNPETLGRQPKGPGCPDARQKFKELDGEGVAYAAPYFYVTGSHGCGRRSQAFTLSAMLLARLRVTAEGKPDVGEGEAPEAAVETTWRLGDALARAPIVGDHFLKDLTTANGLNIEGLAVIGPDLYAGLRAPSLRGKAFLVVVPVDVLFAAGHEHYTGTPRVIPIEVGEGAGIRDLTVMPDGHLLVLTGPAQFQDVPYRLFRFDPKGTDGPVALGRLAPLDESESRGKPEAITLVGPDRVLVFFDSLKNGAPRRYTVPGLR</sequence>
<proteinExistence type="predicted"/>
<evidence type="ECO:0000313" key="4">
    <source>
        <dbReference type="Proteomes" id="UP001055093"/>
    </source>
</evidence>
<evidence type="ECO:0000256" key="1">
    <source>
        <dbReference type="SAM" id="SignalP"/>
    </source>
</evidence>
<evidence type="ECO:0000313" key="3">
    <source>
        <dbReference type="EMBL" id="GJE76622.1"/>
    </source>
</evidence>
<dbReference type="Proteomes" id="UP001055093">
    <property type="component" value="Unassembled WGS sequence"/>
</dbReference>
<reference evidence="3" key="2">
    <citation type="submission" date="2021-08" db="EMBL/GenBank/DDBJ databases">
        <authorList>
            <person name="Tani A."/>
            <person name="Ola A."/>
            <person name="Ogura Y."/>
            <person name="Katsura K."/>
            <person name="Hayashi T."/>
        </authorList>
    </citation>
    <scope>NUCLEOTIDE SEQUENCE</scope>
    <source>
        <strain evidence="3">DSM 14458</strain>
    </source>
</reference>
<gene>
    <name evidence="3" type="ORF">BGCPKDLD_3218</name>
</gene>
<reference evidence="3" key="1">
    <citation type="journal article" date="2021" name="Front. Microbiol.">
        <title>Comprehensive Comparative Genomics and Phenotyping of Methylobacterium Species.</title>
        <authorList>
            <person name="Alessa O."/>
            <person name="Ogura Y."/>
            <person name="Fujitani Y."/>
            <person name="Takami H."/>
            <person name="Hayashi T."/>
            <person name="Sahin N."/>
            <person name="Tani A."/>
        </authorList>
    </citation>
    <scope>NUCLEOTIDE SEQUENCE</scope>
    <source>
        <strain evidence="3">DSM 14458</strain>
    </source>
</reference>
<comment type="caution">
    <text evidence="3">The sequence shown here is derived from an EMBL/GenBank/DDBJ whole genome shotgun (WGS) entry which is preliminary data.</text>
</comment>